<evidence type="ECO:0000256" key="10">
    <source>
        <dbReference type="ARBA" id="ARBA00022960"/>
    </source>
</evidence>
<keyword evidence="13" id="KW-0511">Multifunctional enzyme</keyword>
<dbReference type="InterPro" id="IPR012338">
    <property type="entry name" value="Beta-lactam/transpept-like"/>
</dbReference>
<evidence type="ECO:0000256" key="7">
    <source>
        <dbReference type="ARBA" id="ARBA00022676"/>
    </source>
</evidence>
<keyword evidence="8" id="KW-0808">Transferase</keyword>
<dbReference type="FunFam" id="1.10.3810.10:FF:000001">
    <property type="entry name" value="Penicillin-binding protein 1A"/>
    <property type="match status" value="1"/>
</dbReference>
<evidence type="ECO:0000256" key="16">
    <source>
        <dbReference type="ARBA" id="ARBA00049902"/>
    </source>
</evidence>
<proteinExistence type="inferred from homology"/>
<feature type="domain" description="Glycosyl transferase family 51" evidence="18">
    <location>
        <begin position="34"/>
        <end position="207"/>
    </location>
</feature>
<feature type="non-terminal residue" evidence="19">
    <location>
        <position position="801"/>
    </location>
</feature>
<dbReference type="Pfam" id="PF00912">
    <property type="entry name" value="Transgly"/>
    <property type="match status" value="1"/>
</dbReference>
<evidence type="ECO:0000256" key="2">
    <source>
        <dbReference type="ARBA" id="ARBA00007090"/>
    </source>
</evidence>
<dbReference type="PANTHER" id="PTHR32282:SF11">
    <property type="entry name" value="PENICILLIN-BINDING PROTEIN 1B"/>
    <property type="match status" value="1"/>
</dbReference>
<dbReference type="Gene3D" id="3.40.710.10">
    <property type="entry name" value="DD-peptidase/beta-lactamase superfamily"/>
    <property type="match status" value="1"/>
</dbReference>
<dbReference type="SUPFAM" id="SSF56601">
    <property type="entry name" value="beta-lactamase/transpeptidase-like"/>
    <property type="match status" value="1"/>
</dbReference>
<dbReference type="GO" id="GO:0009252">
    <property type="term" value="P:peptidoglycan biosynthetic process"/>
    <property type="evidence" value="ECO:0007669"/>
    <property type="project" value="UniProtKB-KW"/>
</dbReference>
<dbReference type="GO" id="GO:0008360">
    <property type="term" value="P:regulation of cell shape"/>
    <property type="evidence" value="ECO:0007669"/>
    <property type="project" value="UniProtKB-KW"/>
</dbReference>
<keyword evidence="10" id="KW-0133">Cell shape</keyword>
<dbReference type="Pfam" id="PF00905">
    <property type="entry name" value="Transpeptidase"/>
    <property type="match status" value="1"/>
</dbReference>
<evidence type="ECO:0000259" key="17">
    <source>
        <dbReference type="Pfam" id="PF00905"/>
    </source>
</evidence>
<dbReference type="STRING" id="1802274.A3J58_03635"/>
<evidence type="ECO:0000256" key="5">
    <source>
        <dbReference type="ARBA" id="ARBA00022645"/>
    </source>
</evidence>
<dbReference type="Gene3D" id="1.10.3810.10">
    <property type="entry name" value="Biosynthetic peptidoglycan transglycosylase-like"/>
    <property type="match status" value="1"/>
</dbReference>
<keyword evidence="11" id="KW-0573">Peptidoglycan synthesis</keyword>
<reference evidence="19 20" key="1">
    <citation type="journal article" date="2016" name="Nat. Commun.">
        <title>Thousands of microbial genomes shed light on interconnected biogeochemical processes in an aquifer system.</title>
        <authorList>
            <person name="Anantharaman K."/>
            <person name="Brown C.T."/>
            <person name="Hug L.A."/>
            <person name="Sharon I."/>
            <person name="Castelle C.J."/>
            <person name="Probst A.J."/>
            <person name="Thomas B.C."/>
            <person name="Singh A."/>
            <person name="Wilkins M.J."/>
            <person name="Karaoz U."/>
            <person name="Brodie E.L."/>
            <person name="Williams K.H."/>
            <person name="Hubbard S.S."/>
            <person name="Banfield J.F."/>
        </authorList>
    </citation>
    <scope>NUCLEOTIDE SEQUENCE [LARGE SCALE GENOMIC DNA]</scope>
</reference>
<accession>A0A1G2KVN3</accession>
<keyword evidence="7" id="KW-0328">Glycosyltransferase</keyword>
<dbReference type="InterPro" id="IPR050396">
    <property type="entry name" value="Glycosyltr_51/Transpeptidase"/>
</dbReference>
<keyword evidence="9" id="KW-0378">Hydrolase</keyword>
<dbReference type="InterPro" id="IPR001264">
    <property type="entry name" value="Glyco_trans_51"/>
</dbReference>
<dbReference type="GO" id="GO:0008955">
    <property type="term" value="F:peptidoglycan glycosyltransferase activity"/>
    <property type="evidence" value="ECO:0007669"/>
    <property type="project" value="UniProtKB-EC"/>
</dbReference>
<dbReference type="GO" id="GO:0008658">
    <property type="term" value="F:penicillin binding"/>
    <property type="evidence" value="ECO:0007669"/>
    <property type="project" value="InterPro"/>
</dbReference>
<comment type="similarity">
    <text evidence="2">In the C-terminal section; belongs to the transpeptidase family.</text>
</comment>
<evidence type="ECO:0000256" key="12">
    <source>
        <dbReference type="ARBA" id="ARBA00023136"/>
    </source>
</evidence>
<comment type="catalytic activity">
    <reaction evidence="15">
        <text>Preferential cleavage: (Ac)2-L-Lys-D-Ala-|-D-Ala. Also transpeptidation of peptidyl-alanyl moieties that are N-acyl substituents of D-alanine.</text>
        <dbReference type="EC" id="3.4.16.4"/>
    </reaction>
</comment>
<dbReference type="GO" id="GO:0009002">
    <property type="term" value="F:serine-type D-Ala-D-Ala carboxypeptidase activity"/>
    <property type="evidence" value="ECO:0007669"/>
    <property type="project" value="UniProtKB-EC"/>
</dbReference>
<dbReference type="GO" id="GO:0030288">
    <property type="term" value="C:outer membrane-bounded periplasmic space"/>
    <property type="evidence" value="ECO:0007669"/>
    <property type="project" value="TreeGrafter"/>
</dbReference>
<comment type="catalytic activity">
    <reaction evidence="16">
        <text>[GlcNAc-(1-&gt;4)-Mur2Ac(oyl-L-Ala-gamma-D-Glu-L-Lys-D-Ala-D-Ala)](n)-di-trans,octa-cis-undecaprenyl diphosphate + beta-D-GlcNAc-(1-&gt;4)-Mur2Ac(oyl-L-Ala-gamma-D-Glu-L-Lys-D-Ala-D-Ala)-di-trans,octa-cis-undecaprenyl diphosphate = [GlcNAc-(1-&gt;4)-Mur2Ac(oyl-L-Ala-gamma-D-Glu-L-Lys-D-Ala-D-Ala)](n+1)-di-trans,octa-cis-undecaprenyl diphosphate + di-trans,octa-cis-undecaprenyl diphosphate + H(+)</text>
        <dbReference type="Rhea" id="RHEA:23708"/>
        <dbReference type="Rhea" id="RHEA-COMP:9602"/>
        <dbReference type="Rhea" id="RHEA-COMP:9603"/>
        <dbReference type="ChEBI" id="CHEBI:15378"/>
        <dbReference type="ChEBI" id="CHEBI:58405"/>
        <dbReference type="ChEBI" id="CHEBI:60033"/>
        <dbReference type="ChEBI" id="CHEBI:78435"/>
        <dbReference type="EC" id="2.4.99.28"/>
    </reaction>
</comment>
<evidence type="ECO:0000256" key="8">
    <source>
        <dbReference type="ARBA" id="ARBA00022679"/>
    </source>
</evidence>
<comment type="caution">
    <text evidence="19">The sequence shown here is derived from an EMBL/GenBank/DDBJ whole genome shotgun (WGS) entry which is preliminary data.</text>
</comment>
<name>A0A1G2KVN3_9BACT</name>
<keyword evidence="5" id="KW-0121">Carboxypeptidase</keyword>
<feature type="domain" description="Penicillin-binding protein transpeptidase" evidence="17">
    <location>
        <begin position="298"/>
        <end position="585"/>
    </location>
</feature>
<dbReference type="InterPro" id="IPR036950">
    <property type="entry name" value="PBP_transglycosylase"/>
</dbReference>
<evidence type="ECO:0000256" key="3">
    <source>
        <dbReference type="ARBA" id="ARBA00007739"/>
    </source>
</evidence>
<sequence>MYALVRDLPNPSRLSERTVSESTRIYDRTGEVLLYEIHGDQRRTVIPFEDIPASVKQATLVAEDINFYHHAGIDWRGIARAIITNISRGNFSQGGSTITQQFVKNSILGPEKTIQRKVREQILALLLERQYSKDEIFGFYLNQIPYGSNAYGISAAADMYFAKKPADLTLAEAATIASLPRAPSYYSPYGSHKDDLLKRKDWVLDRMAEADFITREEADKAKTETLSFALPHEAIRAPHFVQHVRDYLNKEYGEDFVERGGLKVITTLDWKLQEEAEKIVREGAEGNDKLVKAANAALVSIDPRTGDIISMVGSRDYMAQPIPAGCKPGVSCAFDPYVNIVTRERQPGSAFKPFVYATAFKKGYTPETVLFDVFTEFNTSCNADGSPGPAINDPKNCYHPQDYDGQFRGPVSLRQAIAQSLNVPAVKLLYLVGTKDAITTAQDMGITTLRDPDRYGLSLVLGGAEVTLLDITSAFGVFAADGVRHAPSAILRVETNKGIVLEEKKEEAPIPVLDTEIARVINDVLSDNDARVPMFAPQSSLFFPGRDVAAKTGTTQDYRDAWTIGYTPSVVTGVWVGNNDNSPMNQKGLSVMVAGPIWHKYMEAAISSHPPETFTPPEKDISHDKPIFRGQYRSGPTVKIDKISRKLATDATPPELIEEVSFGAASSILALIRKDDPLGDPPANPSSDLQYANWQAGIDRWIGEHGSPLATAPVEYDTLHNQDTAPRISFVNPAPDAVSLPSLSDVAVQVLGSFPLREVSLFVDGVMVAARTAPFVSFNISFPLNTPLHTGTHTLKISAYD</sequence>
<evidence type="ECO:0000313" key="19">
    <source>
        <dbReference type="EMBL" id="OHA03460.1"/>
    </source>
</evidence>
<evidence type="ECO:0000256" key="1">
    <source>
        <dbReference type="ARBA" id="ARBA00004236"/>
    </source>
</evidence>
<comment type="subcellular location">
    <subcellularLocation>
        <location evidence="1">Cell membrane</location>
    </subcellularLocation>
</comment>
<dbReference type="GO" id="GO:0005886">
    <property type="term" value="C:plasma membrane"/>
    <property type="evidence" value="ECO:0007669"/>
    <property type="project" value="UniProtKB-SubCell"/>
</dbReference>
<keyword evidence="4" id="KW-1003">Cell membrane</keyword>
<organism evidence="19 20">
    <name type="scientific">Candidatus Sungbacteria bacterium RIFCSPHIGHO2_02_FULL_52_23</name>
    <dbReference type="NCBI Taxonomy" id="1802274"/>
    <lineage>
        <taxon>Bacteria</taxon>
        <taxon>Candidatus Sungiibacteriota</taxon>
    </lineage>
</organism>
<dbReference type="InterPro" id="IPR023346">
    <property type="entry name" value="Lysozyme-like_dom_sf"/>
</dbReference>
<dbReference type="AlphaFoldDB" id="A0A1G2KVN3"/>
<keyword evidence="6" id="KW-0645">Protease</keyword>
<gene>
    <name evidence="19" type="ORF">A3J58_03635</name>
</gene>
<dbReference type="EMBL" id="MHQM01000026">
    <property type="protein sequence ID" value="OHA03460.1"/>
    <property type="molecule type" value="Genomic_DNA"/>
</dbReference>
<keyword evidence="14" id="KW-0961">Cell wall biogenesis/degradation</keyword>
<dbReference type="InterPro" id="IPR001460">
    <property type="entry name" value="PCN-bd_Tpept"/>
</dbReference>
<evidence type="ECO:0000256" key="14">
    <source>
        <dbReference type="ARBA" id="ARBA00023316"/>
    </source>
</evidence>
<evidence type="ECO:0000256" key="4">
    <source>
        <dbReference type="ARBA" id="ARBA00022475"/>
    </source>
</evidence>
<evidence type="ECO:0000256" key="6">
    <source>
        <dbReference type="ARBA" id="ARBA00022670"/>
    </source>
</evidence>
<dbReference type="GO" id="GO:0071555">
    <property type="term" value="P:cell wall organization"/>
    <property type="evidence" value="ECO:0007669"/>
    <property type="project" value="UniProtKB-KW"/>
</dbReference>
<evidence type="ECO:0000256" key="11">
    <source>
        <dbReference type="ARBA" id="ARBA00022984"/>
    </source>
</evidence>
<dbReference type="Proteomes" id="UP000178510">
    <property type="component" value="Unassembled WGS sequence"/>
</dbReference>
<comment type="similarity">
    <text evidence="3">In the N-terminal section; belongs to the glycosyltransferase 51 family.</text>
</comment>
<evidence type="ECO:0000256" key="15">
    <source>
        <dbReference type="ARBA" id="ARBA00034000"/>
    </source>
</evidence>
<evidence type="ECO:0000256" key="13">
    <source>
        <dbReference type="ARBA" id="ARBA00023268"/>
    </source>
</evidence>
<dbReference type="GO" id="GO:0006508">
    <property type="term" value="P:proteolysis"/>
    <property type="evidence" value="ECO:0007669"/>
    <property type="project" value="UniProtKB-KW"/>
</dbReference>
<dbReference type="SUPFAM" id="SSF53955">
    <property type="entry name" value="Lysozyme-like"/>
    <property type="match status" value="1"/>
</dbReference>
<dbReference type="PANTHER" id="PTHR32282">
    <property type="entry name" value="BINDING PROTEIN TRANSPEPTIDASE, PUTATIVE-RELATED"/>
    <property type="match status" value="1"/>
</dbReference>
<protein>
    <submittedName>
        <fullName evidence="19">Uncharacterized protein</fullName>
    </submittedName>
</protein>
<evidence type="ECO:0000259" key="18">
    <source>
        <dbReference type="Pfam" id="PF00912"/>
    </source>
</evidence>
<evidence type="ECO:0000313" key="20">
    <source>
        <dbReference type="Proteomes" id="UP000178510"/>
    </source>
</evidence>
<evidence type="ECO:0000256" key="9">
    <source>
        <dbReference type="ARBA" id="ARBA00022801"/>
    </source>
</evidence>
<keyword evidence="12" id="KW-0472">Membrane</keyword>